<organism evidence="2 3">
    <name type="scientific">Allacma fusca</name>
    <dbReference type="NCBI Taxonomy" id="39272"/>
    <lineage>
        <taxon>Eukaryota</taxon>
        <taxon>Metazoa</taxon>
        <taxon>Ecdysozoa</taxon>
        <taxon>Arthropoda</taxon>
        <taxon>Hexapoda</taxon>
        <taxon>Collembola</taxon>
        <taxon>Symphypleona</taxon>
        <taxon>Sminthuridae</taxon>
        <taxon>Allacma</taxon>
    </lineage>
</organism>
<comment type="caution">
    <text evidence="2">The sequence shown here is derived from an EMBL/GenBank/DDBJ whole genome shotgun (WGS) entry which is preliminary data.</text>
</comment>
<evidence type="ECO:0000313" key="3">
    <source>
        <dbReference type="Proteomes" id="UP000708208"/>
    </source>
</evidence>
<evidence type="ECO:0000256" key="1">
    <source>
        <dbReference type="SAM" id="SignalP"/>
    </source>
</evidence>
<keyword evidence="3" id="KW-1185">Reference proteome</keyword>
<protein>
    <submittedName>
        <fullName evidence="2">Uncharacterized protein</fullName>
    </submittedName>
</protein>
<feature type="chain" id="PRO_5035192869" evidence="1">
    <location>
        <begin position="21"/>
        <end position="228"/>
    </location>
</feature>
<accession>A0A8J2NSC8</accession>
<keyword evidence="1" id="KW-0732">Signal</keyword>
<sequence length="228" mass="25193">MGRLTILLAATVCLVHLVDANHKQNLKMKRARRPFIFPRNNEHCKKEGVSPSHYFMQSDMCTYSNSEMTMEHVRQPGRWEDAPNIHCTCHESGWLRCFNHGGRRRPQFGKRPYSRRSRQGISYEENPKCYDGNSENRSPGCTRKTVVLVKADCRCHEQGWNRCENYSSTTGTTLGRTTTAGTTTAASTTTTAGTTTVASTTTTAGTTAAAIRTTAAGTTTSTPEYLGG</sequence>
<dbReference type="AlphaFoldDB" id="A0A8J2NSC8"/>
<feature type="signal peptide" evidence="1">
    <location>
        <begin position="1"/>
        <end position="20"/>
    </location>
</feature>
<reference evidence="2" key="1">
    <citation type="submission" date="2021-06" db="EMBL/GenBank/DDBJ databases">
        <authorList>
            <person name="Hodson N. C."/>
            <person name="Mongue J. A."/>
            <person name="Jaron S. K."/>
        </authorList>
    </citation>
    <scope>NUCLEOTIDE SEQUENCE</scope>
</reference>
<evidence type="ECO:0000313" key="2">
    <source>
        <dbReference type="EMBL" id="CAG7719433.1"/>
    </source>
</evidence>
<proteinExistence type="predicted"/>
<gene>
    <name evidence="2" type="ORF">AFUS01_LOCUS8759</name>
</gene>
<dbReference type="Proteomes" id="UP000708208">
    <property type="component" value="Unassembled WGS sequence"/>
</dbReference>
<dbReference type="EMBL" id="CAJVCH010061416">
    <property type="protein sequence ID" value="CAG7719433.1"/>
    <property type="molecule type" value="Genomic_DNA"/>
</dbReference>
<name>A0A8J2NSC8_9HEXA</name>